<evidence type="ECO:0000256" key="6">
    <source>
        <dbReference type="ARBA" id="ARBA00023180"/>
    </source>
</evidence>
<sequence>MLAFFEFELVVKYFFVVMSASIVIGVINGLILLPVLLCLHWTFYSKASSTNALLSTADPLWKIDFALWLLSLVGNLLMKYAVKAFIALVILSVSHLKEVPIATRRCAGPLHFPSSSRRACMDIESLSLRSVISIGSYEKI</sequence>
<dbReference type="PANTHER" id="PTHR46022">
    <property type="entry name" value="PROTEIN PATCHED"/>
    <property type="match status" value="1"/>
</dbReference>
<name>A0AAN8FYX5_TRICO</name>
<comment type="caution">
    <text evidence="8">The sequence shown here is derived from an EMBL/GenBank/DDBJ whole genome shotgun (WGS) entry which is preliminary data.</text>
</comment>
<proteinExistence type="inferred from homology"/>
<dbReference type="PANTHER" id="PTHR46022:SF1">
    <property type="entry name" value="PROTEIN PATCHED"/>
    <property type="match status" value="1"/>
</dbReference>
<evidence type="ECO:0000256" key="7">
    <source>
        <dbReference type="SAM" id="Phobius"/>
    </source>
</evidence>
<dbReference type="AlphaFoldDB" id="A0AAN8FYX5"/>
<keyword evidence="5 7" id="KW-0472">Membrane</keyword>
<evidence type="ECO:0000256" key="5">
    <source>
        <dbReference type="ARBA" id="ARBA00023136"/>
    </source>
</evidence>
<feature type="transmembrane region" description="Helical" evidence="7">
    <location>
        <begin position="12"/>
        <end position="45"/>
    </location>
</feature>
<evidence type="ECO:0000313" key="9">
    <source>
        <dbReference type="Proteomes" id="UP001331761"/>
    </source>
</evidence>
<organism evidence="8 9">
    <name type="scientific">Trichostrongylus colubriformis</name>
    <name type="common">Black scour worm</name>
    <dbReference type="NCBI Taxonomy" id="6319"/>
    <lineage>
        <taxon>Eukaryota</taxon>
        <taxon>Metazoa</taxon>
        <taxon>Ecdysozoa</taxon>
        <taxon>Nematoda</taxon>
        <taxon>Chromadorea</taxon>
        <taxon>Rhabditida</taxon>
        <taxon>Rhabditina</taxon>
        <taxon>Rhabditomorpha</taxon>
        <taxon>Strongyloidea</taxon>
        <taxon>Trichostrongylidae</taxon>
        <taxon>Trichostrongylus</taxon>
    </lineage>
</organism>
<dbReference type="GO" id="GO:0045879">
    <property type="term" value="P:negative regulation of smoothened signaling pathway"/>
    <property type="evidence" value="ECO:0007669"/>
    <property type="project" value="TreeGrafter"/>
</dbReference>
<dbReference type="EMBL" id="WIXE01000088">
    <property type="protein sequence ID" value="KAK5986895.1"/>
    <property type="molecule type" value="Genomic_DNA"/>
</dbReference>
<evidence type="ECO:0000256" key="3">
    <source>
        <dbReference type="ARBA" id="ARBA00022692"/>
    </source>
</evidence>
<comment type="similarity">
    <text evidence="2">Belongs to the patched family.</text>
</comment>
<dbReference type="GO" id="GO:0005119">
    <property type="term" value="F:smoothened binding"/>
    <property type="evidence" value="ECO:0007669"/>
    <property type="project" value="TreeGrafter"/>
</dbReference>
<protein>
    <submittedName>
        <fullName evidence="8">Uncharacterized protein</fullName>
    </submittedName>
</protein>
<keyword evidence="6" id="KW-0325">Glycoprotein</keyword>
<gene>
    <name evidence="8" type="ORF">GCK32_014470</name>
</gene>
<dbReference type="Proteomes" id="UP001331761">
    <property type="component" value="Unassembled WGS sequence"/>
</dbReference>
<keyword evidence="9" id="KW-1185">Reference proteome</keyword>
<keyword evidence="3 7" id="KW-0812">Transmembrane</keyword>
<evidence type="ECO:0000256" key="2">
    <source>
        <dbReference type="ARBA" id="ARBA00005585"/>
    </source>
</evidence>
<comment type="subcellular location">
    <subcellularLocation>
        <location evidence="1">Membrane</location>
        <topology evidence="1">Multi-pass membrane protein</topology>
    </subcellularLocation>
</comment>
<dbReference type="GO" id="GO:0097108">
    <property type="term" value="F:hedgehog family protein binding"/>
    <property type="evidence" value="ECO:0007669"/>
    <property type="project" value="TreeGrafter"/>
</dbReference>
<evidence type="ECO:0000313" key="8">
    <source>
        <dbReference type="EMBL" id="KAK5986895.1"/>
    </source>
</evidence>
<accession>A0AAN8FYX5</accession>
<dbReference type="GO" id="GO:0008158">
    <property type="term" value="F:hedgehog receptor activity"/>
    <property type="evidence" value="ECO:0007669"/>
    <property type="project" value="TreeGrafter"/>
</dbReference>
<evidence type="ECO:0000256" key="1">
    <source>
        <dbReference type="ARBA" id="ARBA00004141"/>
    </source>
</evidence>
<dbReference type="GO" id="GO:0005886">
    <property type="term" value="C:plasma membrane"/>
    <property type="evidence" value="ECO:0007669"/>
    <property type="project" value="TreeGrafter"/>
</dbReference>
<feature type="transmembrane region" description="Helical" evidence="7">
    <location>
        <begin position="65"/>
        <end position="91"/>
    </location>
</feature>
<reference evidence="8 9" key="1">
    <citation type="submission" date="2019-10" db="EMBL/GenBank/DDBJ databases">
        <title>Assembly and Annotation for the nematode Trichostrongylus colubriformis.</title>
        <authorList>
            <person name="Martin J."/>
        </authorList>
    </citation>
    <scope>NUCLEOTIDE SEQUENCE [LARGE SCALE GENOMIC DNA]</scope>
    <source>
        <strain evidence="8">G859</strain>
        <tissue evidence="8">Whole worm</tissue>
    </source>
</reference>
<keyword evidence="4 7" id="KW-1133">Transmembrane helix</keyword>
<evidence type="ECO:0000256" key="4">
    <source>
        <dbReference type="ARBA" id="ARBA00022989"/>
    </source>
</evidence>